<accession>A0A6N4QF21</accession>
<proteinExistence type="predicted"/>
<keyword evidence="1" id="KW-1133">Transmembrane helix</keyword>
<dbReference type="RefSeq" id="WP_135635558.1">
    <property type="nucleotide sequence ID" value="NZ_JAMQPQ010000001.1"/>
</dbReference>
<feature type="transmembrane region" description="Helical" evidence="1">
    <location>
        <begin position="28"/>
        <end position="46"/>
    </location>
</feature>
<gene>
    <name evidence="2" type="ORF">EHQ18_12415</name>
</gene>
<protein>
    <submittedName>
        <fullName evidence="2">Uncharacterized protein</fullName>
    </submittedName>
</protein>
<keyword evidence="1" id="KW-0472">Membrane</keyword>
<evidence type="ECO:0000313" key="2">
    <source>
        <dbReference type="EMBL" id="TGK69988.1"/>
    </source>
</evidence>
<dbReference type="AlphaFoldDB" id="A0A6N4QF21"/>
<evidence type="ECO:0000256" key="1">
    <source>
        <dbReference type="SAM" id="Phobius"/>
    </source>
</evidence>
<reference evidence="2" key="1">
    <citation type="journal article" date="2019" name="PLoS Negl. Trop. Dis.">
        <title>Revisiting the worldwide diversity of Leptospira species in the environment.</title>
        <authorList>
            <person name="Vincent A.T."/>
            <person name="Schiettekatte O."/>
            <person name="Bourhy P."/>
            <person name="Veyrier F.J."/>
            <person name="Picardeau M."/>
        </authorList>
    </citation>
    <scope>NUCLEOTIDE SEQUENCE [LARGE SCALE GENOMIC DNA]</scope>
    <source>
        <strain evidence="2">201800293</strain>
    </source>
</reference>
<evidence type="ECO:0000313" key="3">
    <source>
        <dbReference type="Proteomes" id="UP000297239"/>
    </source>
</evidence>
<name>A0A6N4QF21_9LEPT</name>
<dbReference type="EMBL" id="RQFF01000030">
    <property type="protein sequence ID" value="TGK69988.1"/>
    <property type="molecule type" value="Genomic_DNA"/>
</dbReference>
<dbReference type="Proteomes" id="UP000297239">
    <property type="component" value="Unassembled WGS sequence"/>
</dbReference>
<keyword evidence="3" id="KW-1185">Reference proteome</keyword>
<keyword evidence="1" id="KW-0812">Transmembrane</keyword>
<feature type="transmembrane region" description="Helical" evidence="1">
    <location>
        <begin position="92"/>
        <end position="113"/>
    </location>
</feature>
<comment type="caution">
    <text evidence="2">The sequence shown here is derived from an EMBL/GenBank/DDBJ whole genome shotgun (WGS) entry which is preliminary data.</text>
</comment>
<feature type="transmembrane region" description="Helical" evidence="1">
    <location>
        <begin position="125"/>
        <end position="146"/>
    </location>
</feature>
<sequence>MFLSFLILFIDHSKLSISESFPYLTWQFHVIIVTGIVATIGGFLDWRFHRKTLNMKISRKERIVEAIALGLGGLPMFFLMWFAMVSTKPFEFLIPIILVLIFTVSAICYDEFIFHKKRCGHLENLYHRMLIFGNGIAWLAWFHFIYVR</sequence>
<feature type="transmembrane region" description="Helical" evidence="1">
    <location>
        <begin position="66"/>
        <end position="86"/>
    </location>
</feature>
<dbReference type="OrthoDB" id="345538at2"/>
<organism evidence="2 3">
    <name type="scientific">Leptospira kanakyensis</name>
    <dbReference type="NCBI Taxonomy" id="2484968"/>
    <lineage>
        <taxon>Bacteria</taxon>
        <taxon>Pseudomonadati</taxon>
        <taxon>Spirochaetota</taxon>
        <taxon>Spirochaetia</taxon>
        <taxon>Leptospirales</taxon>
        <taxon>Leptospiraceae</taxon>
        <taxon>Leptospira</taxon>
    </lineage>
</organism>